<dbReference type="GeneID" id="60853244"/>
<dbReference type="InterPro" id="IPR014238">
    <property type="entry name" value="Spore_YlmC/YmxH"/>
</dbReference>
<dbReference type="InterPro" id="IPR011033">
    <property type="entry name" value="PRC_barrel-like_sf"/>
</dbReference>
<dbReference type="PANTHER" id="PTHR40061:SF1">
    <property type="entry name" value="SPORULATION PROTEIN YLMC-RELATED"/>
    <property type="match status" value="1"/>
</dbReference>
<accession>A0A0A7FUW8</accession>
<evidence type="ECO:0000313" key="1">
    <source>
        <dbReference type="EMBL" id="AIY83429.1"/>
    </source>
</evidence>
<gene>
    <name evidence="1" type="ORF">U729_2779</name>
</gene>
<sequence length="96" mass="10991">MYVQGDKNIKYLSELERYELININDGEKYDYLQNNDLVIDDEGNIRYLLIDASSSKFSIFGGAREILEIDWSAVQKVGAKTIILDADEKSIKRAKV</sequence>
<dbReference type="OrthoDB" id="6024937at2"/>
<dbReference type="RefSeq" id="WP_039316009.1">
    <property type="nucleotide sequence ID" value="NZ_CP006905.1"/>
</dbReference>
<dbReference type="PANTHER" id="PTHR40061">
    <property type="entry name" value="SPORULATION PROTEIN YLMC-RELATED"/>
    <property type="match status" value="1"/>
</dbReference>
<reference evidence="1 2" key="1">
    <citation type="journal article" date="2015" name="Infect. Genet. Evol.">
        <title>Genomic sequences of six botulinum neurotoxin-producing strains representing three clostridial species illustrate the mobility and diversity of botulinum neurotoxin genes.</title>
        <authorList>
            <person name="Smith T.J."/>
            <person name="Hill K.K."/>
            <person name="Xie G."/>
            <person name="Foley B.T."/>
            <person name="Williamson C.H."/>
            <person name="Foster J.T."/>
            <person name="Johnson S.L."/>
            <person name="Chertkov O."/>
            <person name="Teshima H."/>
            <person name="Gibbons H.S."/>
            <person name="Johnsky L.A."/>
            <person name="Karavis M.A."/>
            <person name="Smith L.A."/>
        </authorList>
    </citation>
    <scope>NUCLEOTIDE SEQUENCE [LARGE SCALE GENOMIC DNA]</scope>
    <source>
        <strain evidence="1">Sullivan</strain>
    </source>
</reference>
<protein>
    <submittedName>
        <fullName evidence="1">Sporulation, YlmC/YmxH family protein</fullName>
    </submittedName>
</protein>
<dbReference type="Proteomes" id="UP000030635">
    <property type="component" value="Chromosome"/>
</dbReference>
<organism evidence="1 2">
    <name type="scientific">Clostridium baratii str. Sullivan</name>
    <dbReference type="NCBI Taxonomy" id="1415775"/>
    <lineage>
        <taxon>Bacteria</taxon>
        <taxon>Bacillati</taxon>
        <taxon>Bacillota</taxon>
        <taxon>Clostridia</taxon>
        <taxon>Eubacteriales</taxon>
        <taxon>Clostridiaceae</taxon>
        <taxon>Clostridium</taxon>
    </lineage>
</organism>
<evidence type="ECO:0000313" key="2">
    <source>
        <dbReference type="Proteomes" id="UP000030635"/>
    </source>
</evidence>
<dbReference type="AlphaFoldDB" id="A0A0A7FUW8"/>
<dbReference type="EMBL" id="CP006905">
    <property type="protein sequence ID" value="AIY83429.1"/>
    <property type="molecule type" value="Genomic_DNA"/>
</dbReference>
<dbReference type="KEGG" id="cbv:U729_2779"/>
<dbReference type="NCBIfam" id="TIGR02888">
    <property type="entry name" value="spore_YlmC_YmxH"/>
    <property type="match status" value="1"/>
</dbReference>
<dbReference type="Gene3D" id="2.30.30.240">
    <property type="entry name" value="PRC-barrel domain"/>
    <property type="match status" value="1"/>
</dbReference>
<name>A0A0A7FUW8_9CLOT</name>
<dbReference type="STRING" id="1561.NPD11_248"/>
<proteinExistence type="predicted"/>
<keyword evidence="2" id="KW-1185">Reference proteome</keyword>
<dbReference type="eggNOG" id="COG1873">
    <property type="taxonomic scope" value="Bacteria"/>
</dbReference>
<dbReference type="SUPFAM" id="SSF50346">
    <property type="entry name" value="PRC-barrel domain"/>
    <property type="match status" value="1"/>
</dbReference>
<dbReference type="HOGENOM" id="CLU_161336_2_0_9"/>